<protein>
    <recommendedName>
        <fullName evidence="3">TLDc domain-containing protein</fullName>
    </recommendedName>
</protein>
<reference evidence="1 2" key="1">
    <citation type="submission" date="2012-10" db="EMBL/GenBank/DDBJ databases">
        <authorList>
            <person name="Zafar N."/>
            <person name="Inman J."/>
            <person name="Hall N."/>
            <person name="Lorenzi H."/>
            <person name="Caler E."/>
        </authorList>
    </citation>
    <scope>NUCLEOTIDE SEQUENCE [LARGE SCALE GENOMIC DNA]</scope>
    <source>
        <strain evidence="1 2">IP1</strain>
    </source>
</reference>
<dbReference type="RefSeq" id="XP_004256474.1">
    <property type="nucleotide sequence ID" value="XM_004256426.1"/>
</dbReference>
<dbReference type="Proteomes" id="UP000014680">
    <property type="component" value="Unassembled WGS sequence"/>
</dbReference>
<dbReference type="VEuPathDB" id="AmoebaDB:EIN_453930"/>
<gene>
    <name evidence="1" type="ORF">EIN_453930</name>
</gene>
<dbReference type="AlphaFoldDB" id="L7FMW1"/>
<organism evidence="1 2">
    <name type="scientific">Entamoeba invadens IP1</name>
    <dbReference type="NCBI Taxonomy" id="370355"/>
    <lineage>
        <taxon>Eukaryota</taxon>
        <taxon>Amoebozoa</taxon>
        <taxon>Evosea</taxon>
        <taxon>Archamoebae</taxon>
        <taxon>Mastigamoebida</taxon>
        <taxon>Entamoebidae</taxon>
        <taxon>Entamoeba</taxon>
    </lineage>
</organism>
<evidence type="ECO:0000313" key="2">
    <source>
        <dbReference type="Proteomes" id="UP000014680"/>
    </source>
</evidence>
<proteinExistence type="predicted"/>
<keyword evidence="2" id="KW-1185">Reference proteome</keyword>
<evidence type="ECO:0000313" key="1">
    <source>
        <dbReference type="EMBL" id="ELP89703.1"/>
    </source>
</evidence>
<dbReference type="EMBL" id="KB206589">
    <property type="protein sequence ID" value="ELP89703.1"/>
    <property type="molecule type" value="Genomic_DNA"/>
</dbReference>
<dbReference type="KEGG" id="eiv:EIN_453930"/>
<accession>L7FMW1</accession>
<evidence type="ECO:0008006" key="3">
    <source>
        <dbReference type="Google" id="ProtNLM"/>
    </source>
</evidence>
<name>L7FMW1_ENTIV</name>
<dbReference type="GeneID" id="14888687"/>
<sequence>MESVLDQLIAECNEAKTKLSEYNKYETSFAITEDKTQPLESRHKAAMSLYEKATENIAKWESSQNTLKNVRKILGELTALFDDKLNYNSDKTTEYNKIVEHLKSIEQEITNERMKELDSKIIPQPNANTQNEQVDALLSQYTSPLERSLLEKWSGLKFRKVLFDSTKDDYAVKTSIFGKRVSDVPFTCYLIQSENNCTFGGVSYRGIFNDPYQSSQIIDINAFAFKLEGEKSERYLARGNMVEFAIHMTRPQDEGELFSLFSNTILIMKKGNPRGKCTSKIPGMPYGKLCDGDNFILKKFAVFQLDI</sequence>